<feature type="transmembrane region" description="Helical" evidence="9">
    <location>
        <begin position="85"/>
        <end position="102"/>
    </location>
</feature>
<keyword evidence="3 9" id="KW-0645">Protease</keyword>
<evidence type="ECO:0000256" key="5">
    <source>
        <dbReference type="ARBA" id="ARBA00022750"/>
    </source>
</evidence>
<dbReference type="GO" id="GO:0004190">
    <property type="term" value="F:aspartic-type endopeptidase activity"/>
    <property type="evidence" value="ECO:0007669"/>
    <property type="project" value="UniProtKB-UniRule"/>
</dbReference>
<evidence type="ECO:0000256" key="3">
    <source>
        <dbReference type="ARBA" id="ARBA00022670"/>
    </source>
</evidence>
<evidence type="ECO:0000256" key="10">
    <source>
        <dbReference type="RuleBase" id="RU000594"/>
    </source>
</evidence>
<dbReference type="HAMAP" id="MF_00161">
    <property type="entry name" value="LspA"/>
    <property type="match status" value="1"/>
</dbReference>
<dbReference type="PANTHER" id="PTHR33695">
    <property type="entry name" value="LIPOPROTEIN SIGNAL PEPTIDASE"/>
    <property type="match status" value="1"/>
</dbReference>
<dbReference type="NCBIfam" id="TIGR00077">
    <property type="entry name" value="lspA"/>
    <property type="match status" value="1"/>
</dbReference>
<evidence type="ECO:0000256" key="7">
    <source>
        <dbReference type="ARBA" id="ARBA00022989"/>
    </source>
</evidence>
<dbReference type="Pfam" id="PF01252">
    <property type="entry name" value="Peptidase_A8"/>
    <property type="match status" value="1"/>
</dbReference>
<keyword evidence="4 9" id="KW-0812">Transmembrane</keyword>
<accession>A0A1G1KRT0</accession>
<dbReference type="GO" id="GO:0005886">
    <property type="term" value="C:plasma membrane"/>
    <property type="evidence" value="ECO:0007669"/>
    <property type="project" value="UniProtKB-SubCell"/>
</dbReference>
<evidence type="ECO:0000256" key="4">
    <source>
        <dbReference type="ARBA" id="ARBA00022692"/>
    </source>
</evidence>
<comment type="caution">
    <text evidence="9">Lacks conserved residue(s) required for the propagation of feature annotation.</text>
</comment>
<keyword evidence="5 9" id="KW-0064">Aspartyl protease</keyword>
<dbReference type="GO" id="GO:0006508">
    <property type="term" value="P:proteolysis"/>
    <property type="evidence" value="ECO:0007669"/>
    <property type="project" value="UniProtKB-KW"/>
</dbReference>
<evidence type="ECO:0000256" key="8">
    <source>
        <dbReference type="ARBA" id="ARBA00023136"/>
    </source>
</evidence>
<name>A0A1G1KRT0_9BACT</name>
<gene>
    <name evidence="9" type="primary">lspA</name>
    <name evidence="12" type="ORF">A3G33_11615</name>
</gene>
<evidence type="ECO:0000256" key="9">
    <source>
        <dbReference type="HAMAP-Rule" id="MF_00161"/>
    </source>
</evidence>
<keyword evidence="2 9" id="KW-1003">Cell membrane</keyword>
<dbReference type="PROSITE" id="PS00855">
    <property type="entry name" value="SPASE_II"/>
    <property type="match status" value="1"/>
</dbReference>
<keyword evidence="6 9" id="KW-0378">Hydrolase</keyword>
<dbReference type="PRINTS" id="PR00781">
    <property type="entry name" value="LIPOSIGPTASE"/>
</dbReference>
<evidence type="ECO:0000313" key="13">
    <source>
        <dbReference type="Proteomes" id="UP000178187"/>
    </source>
</evidence>
<comment type="function">
    <text evidence="9 10">This protein specifically catalyzes the removal of signal peptides from prolipoproteins.</text>
</comment>
<keyword evidence="8 9" id="KW-0472">Membrane</keyword>
<comment type="pathway">
    <text evidence="9">Protein modification; lipoprotein biosynthesis (signal peptide cleavage).</text>
</comment>
<comment type="subcellular location">
    <subcellularLocation>
        <location evidence="9">Cell membrane</location>
        <topology evidence="9">Multi-pass membrane protein</topology>
    </subcellularLocation>
</comment>
<feature type="transmembrane region" description="Helical" evidence="9">
    <location>
        <begin position="60"/>
        <end position="78"/>
    </location>
</feature>
<feature type="active site" evidence="9">
    <location>
        <position position="113"/>
    </location>
</feature>
<comment type="catalytic activity">
    <reaction evidence="9 10">
        <text>Release of signal peptides from bacterial membrane prolipoproteins. Hydrolyzes -Xaa-Yaa-Zaa-|-(S,diacylglyceryl)Cys-, in which Xaa is hydrophobic (preferably Leu), and Yaa (Ala or Ser) and Zaa (Gly or Ala) have small, neutral side chains.</text>
        <dbReference type="EC" id="3.4.23.36"/>
    </reaction>
</comment>
<feature type="transmembrane region" description="Helical" evidence="9">
    <location>
        <begin position="122"/>
        <end position="142"/>
    </location>
</feature>
<evidence type="ECO:0000256" key="6">
    <source>
        <dbReference type="ARBA" id="ARBA00022801"/>
    </source>
</evidence>
<feature type="active site" evidence="9">
    <location>
        <position position="127"/>
    </location>
</feature>
<evidence type="ECO:0000256" key="1">
    <source>
        <dbReference type="ARBA" id="ARBA00006139"/>
    </source>
</evidence>
<evidence type="ECO:0000256" key="2">
    <source>
        <dbReference type="ARBA" id="ARBA00022475"/>
    </source>
</evidence>
<comment type="similarity">
    <text evidence="1 9 11">Belongs to the peptidase A8 family.</text>
</comment>
<dbReference type="EMBL" id="MHFR01000060">
    <property type="protein sequence ID" value="OGW95636.1"/>
    <property type="molecule type" value="Genomic_DNA"/>
</dbReference>
<dbReference type="Proteomes" id="UP000178187">
    <property type="component" value="Unassembled WGS sequence"/>
</dbReference>
<reference evidence="12 13" key="1">
    <citation type="journal article" date="2016" name="Nat. Commun.">
        <title>Thousands of microbial genomes shed light on interconnected biogeochemical processes in an aquifer system.</title>
        <authorList>
            <person name="Anantharaman K."/>
            <person name="Brown C.T."/>
            <person name="Hug L.A."/>
            <person name="Sharon I."/>
            <person name="Castelle C.J."/>
            <person name="Probst A.J."/>
            <person name="Thomas B.C."/>
            <person name="Singh A."/>
            <person name="Wilkins M.J."/>
            <person name="Karaoz U."/>
            <person name="Brodie E.L."/>
            <person name="Williams K.H."/>
            <person name="Hubbard S.S."/>
            <person name="Banfield J.F."/>
        </authorList>
    </citation>
    <scope>NUCLEOTIDE SEQUENCE [LARGE SCALE GENOMIC DNA]</scope>
</reference>
<dbReference type="AlphaFoldDB" id="A0A1G1KRT0"/>
<dbReference type="PANTHER" id="PTHR33695:SF1">
    <property type="entry name" value="LIPOPROTEIN SIGNAL PEPTIDASE"/>
    <property type="match status" value="1"/>
</dbReference>
<sequence>MFSLLITVVGILAVDQVSKWVAIEFLKPEASIPVIRNFFHFTYVENTGIAFGLLQEHSGFLLIFISLSVLAILAFASYFTRREIFIKRIAYGFILGGAIGNLTDRIRFGYVVDFLDFRIWPVFNLADSFITIGVCLFLWLAFRGR</sequence>
<dbReference type="EC" id="3.4.23.36" evidence="9"/>
<dbReference type="InterPro" id="IPR001872">
    <property type="entry name" value="Peptidase_A8"/>
</dbReference>
<protein>
    <recommendedName>
        <fullName evidence="9">Lipoprotein signal peptidase</fullName>
        <ecNumber evidence="9">3.4.23.36</ecNumber>
    </recommendedName>
    <alternativeName>
        <fullName evidence="9">Prolipoprotein signal peptidase</fullName>
    </alternativeName>
    <alternativeName>
        <fullName evidence="9">Signal peptidase II</fullName>
        <shortName evidence="9">SPase II</shortName>
    </alternativeName>
</protein>
<evidence type="ECO:0000256" key="11">
    <source>
        <dbReference type="RuleBase" id="RU004181"/>
    </source>
</evidence>
<evidence type="ECO:0000313" key="12">
    <source>
        <dbReference type="EMBL" id="OGW95636.1"/>
    </source>
</evidence>
<keyword evidence="7 9" id="KW-1133">Transmembrane helix</keyword>
<proteinExistence type="inferred from homology"/>
<organism evidence="12 13">
    <name type="scientific">Candidatus Danuiimicrobium aquiferis</name>
    <dbReference type="NCBI Taxonomy" id="1801832"/>
    <lineage>
        <taxon>Bacteria</taxon>
        <taxon>Pseudomonadati</taxon>
        <taxon>Candidatus Omnitrophota</taxon>
        <taxon>Candidatus Danuiimicrobium</taxon>
    </lineage>
</organism>
<dbReference type="UniPathway" id="UPA00665"/>
<comment type="caution">
    <text evidence="12">The sequence shown here is derived from an EMBL/GenBank/DDBJ whole genome shotgun (WGS) entry which is preliminary data.</text>
</comment>